<dbReference type="CDD" id="cd06170">
    <property type="entry name" value="LuxR_C_like"/>
    <property type="match status" value="1"/>
</dbReference>
<dbReference type="SMART" id="SM00421">
    <property type="entry name" value="HTH_LUXR"/>
    <property type="match status" value="1"/>
</dbReference>
<dbReference type="InterPro" id="IPR039420">
    <property type="entry name" value="WalR-like"/>
</dbReference>
<dbReference type="PROSITE" id="PS50043">
    <property type="entry name" value="HTH_LUXR_2"/>
    <property type="match status" value="1"/>
</dbReference>
<dbReference type="SUPFAM" id="SSF46894">
    <property type="entry name" value="C-terminal effector domain of the bipartite response regulators"/>
    <property type="match status" value="1"/>
</dbReference>
<evidence type="ECO:0000313" key="6">
    <source>
        <dbReference type="EMBL" id="MFC3031589.1"/>
    </source>
</evidence>
<protein>
    <submittedName>
        <fullName evidence="6">Response regulator</fullName>
    </submittedName>
</protein>
<dbReference type="PRINTS" id="PR00038">
    <property type="entry name" value="HTHLUXR"/>
</dbReference>
<keyword evidence="1 3" id="KW-0597">Phosphoprotein</keyword>
<evidence type="ECO:0000256" key="1">
    <source>
        <dbReference type="ARBA" id="ARBA00022553"/>
    </source>
</evidence>
<dbReference type="Gene3D" id="3.40.50.2300">
    <property type="match status" value="1"/>
</dbReference>
<dbReference type="PANTHER" id="PTHR43214:SF42">
    <property type="entry name" value="TRANSCRIPTIONAL REGULATORY PROTEIN DESR"/>
    <property type="match status" value="1"/>
</dbReference>
<evidence type="ECO:0000259" key="5">
    <source>
        <dbReference type="PROSITE" id="PS50110"/>
    </source>
</evidence>
<dbReference type="SMART" id="SM00448">
    <property type="entry name" value="REC"/>
    <property type="match status" value="1"/>
</dbReference>
<name>A0ABV7CG75_9GAMM</name>
<evidence type="ECO:0000259" key="4">
    <source>
        <dbReference type="PROSITE" id="PS50043"/>
    </source>
</evidence>
<feature type="domain" description="HTH luxR-type" evidence="4">
    <location>
        <begin position="143"/>
        <end position="208"/>
    </location>
</feature>
<evidence type="ECO:0000313" key="7">
    <source>
        <dbReference type="Proteomes" id="UP001595453"/>
    </source>
</evidence>
<dbReference type="InterPro" id="IPR000792">
    <property type="entry name" value="Tscrpt_reg_LuxR_C"/>
</dbReference>
<keyword evidence="2" id="KW-0238">DNA-binding</keyword>
<feature type="domain" description="Response regulatory" evidence="5">
    <location>
        <begin position="6"/>
        <end position="124"/>
    </location>
</feature>
<dbReference type="EMBL" id="JBHRSD010000006">
    <property type="protein sequence ID" value="MFC3031589.1"/>
    <property type="molecule type" value="Genomic_DNA"/>
</dbReference>
<sequence>MNHKLKVHLVDDQALFRQGLQALLALSQSLVVSGSASDGKAFLQQLQSNTVDADVILLDMRMPELSGAEVLEQMQLQNLMRPCVILTTFDDTQQLRRAMQAGAKGCLLKDIALEALENALHQVCRGEVVIQPTLASSLFNQHTLPLLEQLTEREREILALIAHGKSNKEIAALLFKAEGTVRNQVSNVLAKLQVRDRTQATLRAYELGLVK</sequence>
<proteinExistence type="predicted"/>
<comment type="caution">
    <text evidence="6">The sequence shown here is derived from an EMBL/GenBank/DDBJ whole genome shotgun (WGS) entry which is preliminary data.</text>
</comment>
<dbReference type="Pfam" id="PF00196">
    <property type="entry name" value="GerE"/>
    <property type="match status" value="1"/>
</dbReference>
<organism evidence="6 7">
    <name type="scientific">Pseudoalteromonas fenneropenaei</name>
    <dbReference type="NCBI Taxonomy" id="1737459"/>
    <lineage>
        <taxon>Bacteria</taxon>
        <taxon>Pseudomonadati</taxon>
        <taxon>Pseudomonadota</taxon>
        <taxon>Gammaproteobacteria</taxon>
        <taxon>Alteromonadales</taxon>
        <taxon>Pseudoalteromonadaceae</taxon>
        <taxon>Pseudoalteromonas</taxon>
    </lineage>
</organism>
<dbReference type="SUPFAM" id="SSF52172">
    <property type="entry name" value="CheY-like"/>
    <property type="match status" value="1"/>
</dbReference>
<dbReference type="InterPro" id="IPR011006">
    <property type="entry name" value="CheY-like_superfamily"/>
</dbReference>
<dbReference type="PROSITE" id="PS50110">
    <property type="entry name" value="RESPONSE_REGULATORY"/>
    <property type="match status" value="1"/>
</dbReference>
<accession>A0ABV7CG75</accession>
<dbReference type="Pfam" id="PF00072">
    <property type="entry name" value="Response_reg"/>
    <property type="match status" value="1"/>
</dbReference>
<dbReference type="Proteomes" id="UP001595453">
    <property type="component" value="Unassembled WGS sequence"/>
</dbReference>
<dbReference type="InterPro" id="IPR058245">
    <property type="entry name" value="NreC/VraR/RcsB-like_REC"/>
</dbReference>
<evidence type="ECO:0000256" key="3">
    <source>
        <dbReference type="PROSITE-ProRule" id="PRU00169"/>
    </source>
</evidence>
<dbReference type="PANTHER" id="PTHR43214">
    <property type="entry name" value="TWO-COMPONENT RESPONSE REGULATOR"/>
    <property type="match status" value="1"/>
</dbReference>
<dbReference type="InterPro" id="IPR016032">
    <property type="entry name" value="Sig_transdc_resp-reg_C-effctor"/>
</dbReference>
<feature type="modified residue" description="4-aspartylphosphate" evidence="3">
    <location>
        <position position="59"/>
    </location>
</feature>
<keyword evidence="7" id="KW-1185">Reference proteome</keyword>
<dbReference type="RefSeq" id="WP_377120964.1">
    <property type="nucleotide sequence ID" value="NZ_JBHRSD010000006.1"/>
</dbReference>
<gene>
    <name evidence="6" type="ORF">ACFOEE_03505</name>
</gene>
<reference evidence="7" key="1">
    <citation type="journal article" date="2019" name="Int. J. Syst. Evol. Microbiol.">
        <title>The Global Catalogue of Microorganisms (GCM) 10K type strain sequencing project: providing services to taxonomists for standard genome sequencing and annotation.</title>
        <authorList>
            <consortium name="The Broad Institute Genomics Platform"/>
            <consortium name="The Broad Institute Genome Sequencing Center for Infectious Disease"/>
            <person name="Wu L."/>
            <person name="Ma J."/>
        </authorList>
    </citation>
    <scope>NUCLEOTIDE SEQUENCE [LARGE SCALE GENOMIC DNA]</scope>
    <source>
        <strain evidence="7">KCTC 42730</strain>
    </source>
</reference>
<dbReference type="CDD" id="cd17535">
    <property type="entry name" value="REC_NarL-like"/>
    <property type="match status" value="1"/>
</dbReference>
<dbReference type="InterPro" id="IPR001789">
    <property type="entry name" value="Sig_transdc_resp-reg_receiver"/>
</dbReference>
<evidence type="ECO:0000256" key="2">
    <source>
        <dbReference type="ARBA" id="ARBA00023125"/>
    </source>
</evidence>